<dbReference type="SUPFAM" id="SSF52374">
    <property type="entry name" value="Nucleotidylyl transferase"/>
    <property type="match status" value="1"/>
</dbReference>
<dbReference type="EMBL" id="LLXU01000103">
    <property type="protein sequence ID" value="KRG39870.1"/>
    <property type="molecule type" value="Genomic_DNA"/>
</dbReference>
<dbReference type="Proteomes" id="UP000051802">
    <property type="component" value="Unassembled WGS sequence"/>
</dbReference>
<keyword evidence="6 11" id="KW-0548">Nucleotidyltransferase</keyword>
<comment type="similarity">
    <text evidence="3 11">Belongs to the NadD family.</text>
</comment>
<dbReference type="PANTHER" id="PTHR21342">
    <property type="entry name" value="PHOSPHOPANTETHEINE ADENYLYLTRANSFERASE"/>
    <property type="match status" value="1"/>
</dbReference>
<evidence type="ECO:0000256" key="2">
    <source>
        <dbReference type="ARBA" id="ARBA00005019"/>
    </source>
</evidence>
<dbReference type="AlphaFoldDB" id="A0A0R0AD73"/>
<dbReference type="Pfam" id="PF01467">
    <property type="entry name" value="CTP_transf_like"/>
    <property type="match status" value="1"/>
</dbReference>
<evidence type="ECO:0000256" key="7">
    <source>
        <dbReference type="ARBA" id="ARBA00022741"/>
    </source>
</evidence>
<keyword evidence="4 11" id="KW-0662">Pyridine nucleotide biosynthesis</keyword>
<keyword evidence="14" id="KW-1185">Reference proteome</keyword>
<dbReference type="GO" id="GO:0005524">
    <property type="term" value="F:ATP binding"/>
    <property type="evidence" value="ECO:0007669"/>
    <property type="project" value="UniProtKB-KW"/>
</dbReference>
<reference evidence="13 14" key="1">
    <citation type="submission" date="2015-10" db="EMBL/GenBank/DDBJ databases">
        <title>Genome sequencing and analysis of members of genus Stenotrophomonas.</title>
        <authorList>
            <person name="Patil P.P."/>
            <person name="Midha S."/>
            <person name="Patil P.B."/>
        </authorList>
    </citation>
    <scope>NUCLEOTIDE SEQUENCE [LARGE SCALE GENOMIC DNA]</scope>
    <source>
        <strain evidence="13 14">JCM 16536</strain>
    </source>
</reference>
<proteinExistence type="inferred from homology"/>
<gene>
    <name evidence="11" type="primary">nadD</name>
    <name evidence="13" type="ORF">ARC20_13465</name>
</gene>
<evidence type="ECO:0000256" key="1">
    <source>
        <dbReference type="ARBA" id="ARBA00002324"/>
    </source>
</evidence>
<keyword evidence="8 11" id="KW-0067">ATP-binding</keyword>
<organism evidence="13 14">
    <name type="scientific">Stenotrophomonas panacihumi</name>
    <dbReference type="NCBI Taxonomy" id="676599"/>
    <lineage>
        <taxon>Bacteria</taxon>
        <taxon>Pseudomonadati</taxon>
        <taxon>Pseudomonadota</taxon>
        <taxon>Gammaproteobacteria</taxon>
        <taxon>Lysobacterales</taxon>
        <taxon>Lysobacteraceae</taxon>
        <taxon>Stenotrophomonas</taxon>
    </lineage>
</organism>
<dbReference type="GO" id="GO:0009435">
    <property type="term" value="P:NAD+ biosynthetic process"/>
    <property type="evidence" value="ECO:0007669"/>
    <property type="project" value="UniProtKB-UniRule"/>
</dbReference>
<comment type="catalytic activity">
    <reaction evidence="10 11">
        <text>nicotinate beta-D-ribonucleotide + ATP + H(+) = deamido-NAD(+) + diphosphate</text>
        <dbReference type="Rhea" id="RHEA:22860"/>
        <dbReference type="ChEBI" id="CHEBI:15378"/>
        <dbReference type="ChEBI" id="CHEBI:30616"/>
        <dbReference type="ChEBI" id="CHEBI:33019"/>
        <dbReference type="ChEBI" id="CHEBI:57502"/>
        <dbReference type="ChEBI" id="CHEBI:58437"/>
        <dbReference type="EC" id="2.7.7.18"/>
    </reaction>
</comment>
<keyword evidence="5 11" id="KW-0808">Transferase</keyword>
<name>A0A0R0AD73_9GAMM</name>
<evidence type="ECO:0000256" key="6">
    <source>
        <dbReference type="ARBA" id="ARBA00022695"/>
    </source>
</evidence>
<dbReference type="NCBIfam" id="TIGR00482">
    <property type="entry name" value="nicotinate (nicotinamide) nucleotide adenylyltransferase"/>
    <property type="match status" value="1"/>
</dbReference>
<dbReference type="PANTHER" id="PTHR21342:SF0">
    <property type="entry name" value="BIFUNCTIONAL NMN ADENYLYLTRANSFERASE_NUDIX HYDROLASE"/>
    <property type="match status" value="1"/>
</dbReference>
<keyword evidence="9 11" id="KW-0520">NAD</keyword>
<evidence type="ECO:0000256" key="10">
    <source>
        <dbReference type="ARBA" id="ARBA00048721"/>
    </source>
</evidence>
<dbReference type="InterPro" id="IPR014729">
    <property type="entry name" value="Rossmann-like_a/b/a_fold"/>
</dbReference>
<evidence type="ECO:0000259" key="12">
    <source>
        <dbReference type="Pfam" id="PF01467"/>
    </source>
</evidence>
<dbReference type="UniPathway" id="UPA00253">
    <property type="reaction ID" value="UER00332"/>
</dbReference>
<evidence type="ECO:0000313" key="14">
    <source>
        <dbReference type="Proteomes" id="UP000051802"/>
    </source>
</evidence>
<evidence type="ECO:0000256" key="3">
    <source>
        <dbReference type="ARBA" id="ARBA00009014"/>
    </source>
</evidence>
<keyword evidence="7 11" id="KW-0547">Nucleotide-binding</keyword>
<sequence>MHAPDAEDTLRLCYGGTFDPIHDGHLAVARAARDAFDAPVWLIPAADPPHRAAPGANAAQRAEMIALAIADIPGLRLDLREIERARTLDRPSYTYDTLRELRRAFGPTRPLAWLVGADSFIGLPTWHRWREIGELAHLVIAERPGSALDAALPVELGAWARSRWASDADQLRQHPAGCLWRLHQPLRAESASQVREEIAGHGAWQGLVPAAVARYIQARQLYASRPA</sequence>
<evidence type="ECO:0000256" key="8">
    <source>
        <dbReference type="ARBA" id="ARBA00022840"/>
    </source>
</evidence>
<dbReference type="InterPro" id="IPR004821">
    <property type="entry name" value="Cyt_trans-like"/>
</dbReference>
<dbReference type="NCBIfam" id="NF000839">
    <property type="entry name" value="PRK00071.1-1"/>
    <property type="match status" value="1"/>
</dbReference>
<dbReference type="Gene3D" id="3.40.50.620">
    <property type="entry name" value="HUPs"/>
    <property type="match status" value="1"/>
</dbReference>
<protein>
    <recommendedName>
        <fullName evidence="11">Probable nicotinate-nucleotide adenylyltransferase</fullName>
        <ecNumber evidence="11">2.7.7.18</ecNumber>
    </recommendedName>
    <alternativeName>
        <fullName evidence="11">Deamido-NAD(+) diphosphorylase</fullName>
    </alternativeName>
    <alternativeName>
        <fullName evidence="11">Deamido-NAD(+) pyrophosphorylase</fullName>
    </alternativeName>
    <alternativeName>
        <fullName evidence="11">Nicotinate mononucleotide adenylyltransferase</fullName>
        <shortName evidence="11">NaMN adenylyltransferase</shortName>
    </alternativeName>
</protein>
<accession>A0A0R0AD73</accession>
<comment type="caution">
    <text evidence="13">The sequence shown here is derived from an EMBL/GenBank/DDBJ whole genome shotgun (WGS) entry which is preliminary data.</text>
</comment>
<dbReference type="CDD" id="cd02165">
    <property type="entry name" value="NMNAT"/>
    <property type="match status" value="1"/>
</dbReference>
<evidence type="ECO:0000256" key="9">
    <source>
        <dbReference type="ARBA" id="ARBA00023027"/>
    </source>
</evidence>
<evidence type="ECO:0000256" key="11">
    <source>
        <dbReference type="HAMAP-Rule" id="MF_00244"/>
    </source>
</evidence>
<feature type="domain" description="Cytidyltransferase-like" evidence="12">
    <location>
        <begin position="14"/>
        <end position="195"/>
    </location>
</feature>
<dbReference type="EC" id="2.7.7.18" evidence="11"/>
<comment type="pathway">
    <text evidence="2 11">Cofactor biosynthesis; NAD(+) biosynthesis; deamido-NAD(+) from nicotinate D-ribonucleotide: step 1/1.</text>
</comment>
<comment type="function">
    <text evidence="1 11">Catalyzes the reversible adenylation of nicotinate mononucleotide (NaMN) to nicotinic acid adenine dinucleotide (NaAD).</text>
</comment>
<evidence type="ECO:0000256" key="4">
    <source>
        <dbReference type="ARBA" id="ARBA00022642"/>
    </source>
</evidence>
<dbReference type="GO" id="GO:0004515">
    <property type="term" value="F:nicotinate-nucleotide adenylyltransferase activity"/>
    <property type="evidence" value="ECO:0007669"/>
    <property type="project" value="UniProtKB-UniRule"/>
</dbReference>
<dbReference type="InterPro" id="IPR005248">
    <property type="entry name" value="NadD/NMNAT"/>
</dbReference>
<dbReference type="RefSeq" id="WP_057648012.1">
    <property type="nucleotide sequence ID" value="NZ_LLXU01000103.1"/>
</dbReference>
<evidence type="ECO:0000313" key="13">
    <source>
        <dbReference type="EMBL" id="KRG39870.1"/>
    </source>
</evidence>
<dbReference type="OrthoDB" id="5295945at2"/>
<dbReference type="NCBIfam" id="TIGR00125">
    <property type="entry name" value="cyt_tran_rel"/>
    <property type="match status" value="1"/>
</dbReference>
<dbReference type="HAMAP" id="MF_00244">
    <property type="entry name" value="NaMN_adenylyltr"/>
    <property type="match status" value="1"/>
</dbReference>
<dbReference type="STRING" id="676599.ARC20_13465"/>
<evidence type="ECO:0000256" key="5">
    <source>
        <dbReference type="ARBA" id="ARBA00022679"/>
    </source>
</evidence>